<dbReference type="InterPro" id="IPR025476">
    <property type="entry name" value="Helitron_helicase-like"/>
</dbReference>
<proteinExistence type="predicted"/>
<dbReference type="Pfam" id="PF14214">
    <property type="entry name" value="Helitron_like_N"/>
    <property type="match status" value="1"/>
</dbReference>
<evidence type="ECO:0000313" key="2">
    <source>
        <dbReference type="EMBL" id="KAI6656092.1"/>
    </source>
</evidence>
<evidence type="ECO:0000259" key="1">
    <source>
        <dbReference type="Pfam" id="PF14214"/>
    </source>
</evidence>
<sequence>MISGVKLNTEPNTPNSLTEEDQIIQMEIDVDIQVAVISPENFLEHMLAHDVAFKFLKTIRSSPAFWQQKQKEFMSMIRQLRCPTLYLTLSVADTKWPKLLIILKEILDNERLSTDIVQDLQWSELAELIK</sequence>
<dbReference type="EMBL" id="JAKMXF010000156">
    <property type="protein sequence ID" value="KAI6656092.1"/>
    <property type="molecule type" value="Genomic_DNA"/>
</dbReference>
<dbReference type="Proteomes" id="UP001165289">
    <property type="component" value="Unassembled WGS sequence"/>
</dbReference>
<keyword evidence="3" id="KW-1185">Reference proteome</keyword>
<gene>
    <name evidence="2" type="ORF">LOD99_11325</name>
</gene>
<accession>A0AAV7K4B8</accession>
<evidence type="ECO:0000313" key="3">
    <source>
        <dbReference type="Proteomes" id="UP001165289"/>
    </source>
</evidence>
<comment type="caution">
    <text evidence="2">The sequence shown here is derived from an EMBL/GenBank/DDBJ whole genome shotgun (WGS) entry which is preliminary data.</text>
</comment>
<name>A0AAV7K4B8_9METZ</name>
<reference evidence="2 3" key="1">
    <citation type="journal article" date="2023" name="BMC Biol.">
        <title>The compact genome of the sponge Oopsacas minuta (Hexactinellida) is lacking key metazoan core genes.</title>
        <authorList>
            <person name="Santini S."/>
            <person name="Schenkelaars Q."/>
            <person name="Jourda C."/>
            <person name="Duchesne M."/>
            <person name="Belahbib H."/>
            <person name="Rocher C."/>
            <person name="Selva M."/>
            <person name="Riesgo A."/>
            <person name="Vervoort M."/>
            <person name="Leys S.P."/>
            <person name="Kodjabachian L."/>
            <person name="Le Bivic A."/>
            <person name="Borchiellini C."/>
            <person name="Claverie J.M."/>
            <person name="Renard E."/>
        </authorList>
    </citation>
    <scope>NUCLEOTIDE SEQUENCE [LARGE SCALE GENOMIC DNA]</scope>
    <source>
        <strain evidence="2">SPO-2</strain>
    </source>
</reference>
<feature type="domain" description="Helitron helicase-like" evidence="1">
    <location>
        <begin position="57"/>
        <end position="103"/>
    </location>
</feature>
<dbReference type="AlphaFoldDB" id="A0AAV7K4B8"/>
<protein>
    <recommendedName>
        <fullName evidence="1">Helitron helicase-like domain-containing protein</fullName>
    </recommendedName>
</protein>
<organism evidence="2 3">
    <name type="scientific">Oopsacas minuta</name>
    <dbReference type="NCBI Taxonomy" id="111878"/>
    <lineage>
        <taxon>Eukaryota</taxon>
        <taxon>Metazoa</taxon>
        <taxon>Porifera</taxon>
        <taxon>Hexactinellida</taxon>
        <taxon>Hexasterophora</taxon>
        <taxon>Lyssacinosida</taxon>
        <taxon>Leucopsacidae</taxon>
        <taxon>Oopsacas</taxon>
    </lineage>
</organism>